<proteinExistence type="predicted"/>
<dbReference type="InterPro" id="IPR043519">
    <property type="entry name" value="NT_sf"/>
</dbReference>
<evidence type="ECO:0000313" key="4">
    <source>
        <dbReference type="EMBL" id="SMR99668.1"/>
    </source>
</evidence>
<protein>
    <submittedName>
        <fullName evidence="4">HEPN domain protein</fullName>
    </submittedName>
</protein>
<evidence type="ECO:0000256" key="1">
    <source>
        <dbReference type="SAM" id="Coils"/>
    </source>
</evidence>
<gene>
    <name evidence="4" type="ORF">VIM7927_00896</name>
</gene>
<dbReference type="PROSITE" id="PS50910">
    <property type="entry name" value="HEPN"/>
    <property type="match status" value="1"/>
</dbReference>
<dbReference type="EMBL" id="FXXI01000001">
    <property type="protein sequence ID" value="SMR99668.1"/>
    <property type="molecule type" value="Genomic_DNA"/>
</dbReference>
<feature type="compositionally biased region" description="Basic and acidic residues" evidence="2">
    <location>
        <begin position="12"/>
        <end position="30"/>
    </location>
</feature>
<dbReference type="Pfam" id="PF05168">
    <property type="entry name" value="HEPN"/>
    <property type="match status" value="1"/>
</dbReference>
<accession>A0A1Y6IPW0</accession>
<dbReference type="Proteomes" id="UP000196125">
    <property type="component" value="Unassembled WGS sequence"/>
</dbReference>
<dbReference type="Gene3D" id="1.20.120.330">
    <property type="entry name" value="Nucleotidyltransferases domain 2"/>
    <property type="match status" value="1"/>
</dbReference>
<dbReference type="Gene3D" id="3.30.460.10">
    <property type="entry name" value="Beta Polymerase, domain 2"/>
    <property type="match status" value="1"/>
</dbReference>
<evidence type="ECO:0000259" key="3">
    <source>
        <dbReference type="PROSITE" id="PS50910"/>
    </source>
</evidence>
<feature type="region of interest" description="Disordered" evidence="2">
    <location>
        <begin position="1"/>
        <end position="36"/>
    </location>
</feature>
<feature type="domain" description="HEPN" evidence="3">
    <location>
        <begin position="229"/>
        <end position="349"/>
    </location>
</feature>
<dbReference type="PANTHER" id="PTHR33933">
    <property type="entry name" value="NUCLEOTIDYLTRANSFERASE"/>
    <property type="match status" value="1"/>
</dbReference>
<dbReference type="InterPro" id="IPR052548">
    <property type="entry name" value="Type_VII_TA_antitoxin"/>
</dbReference>
<sequence>MPLKSKKHIVRHTSEPEAKKMMGKEKEPRRISPNNNTNTMTNSVFYYPLLLSYSNSIHTDQTCFMKTSLDHLPEAKQQELTSISTILRDTLEDYLQGKTGSKSEFRILKIILFGSHAKGSWVNDPVNGYISDYDILVIVNKPALVEEDIVWQRAKEQIDRKVTSAPLGLIVHDLREVNERLQQGHYFFKDIREEGIELFAATPKPLAEPGDLTEAEKQEIARKHYEQWSYSAHRFFRYYDVAVSDEDWIHAAFMLHQATEKCYSCTLLTCTNYLPKSHDIEKLSKLCTQIDPEFATIFPLDNKFHRRCFRRLQRAYIEARYSEHYEITVEELEFLEGEVQRLKGLVERVCRKKIGN</sequence>
<dbReference type="CDD" id="cd05403">
    <property type="entry name" value="NT_KNTase_like"/>
    <property type="match status" value="1"/>
</dbReference>
<evidence type="ECO:0000256" key="2">
    <source>
        <dbReference type="SAM" id="MobiDB-lite"/>
    </source>
</evidence>
<dbReference type="SUPFAM" id="SSF81593">
    <property type="entry name" value="Nucleotidyltransferase substrate binding subunit/domain"/>
    <property type="match status" value="1"/>
</dbReference>
<feature type="coiled-coil region" evidence="1">
    <location>
        <begin position="325"/>
        <end position="352"/>
    </location>
</feature>
<name>A0A1Y6IPW0_9VIBR</name>
<dbReference type="SUPFAM" id="SSF81301">
    <property type="entry name" value="Nucleotidyltransferase"/>
    <property type="match status" value="1"/>
</dbReference>
<dbReference type="InterPro" id="IPR007842">
    <property type="entry name" value="HEPN_dom"/>
</dbReference>
<reference evidence="4 5" key="1">
    <citation type="submission" date="2017-05" db="EMBL/GenBank/DDBJ databases">
        <authorList>
            <person name="Song R."/>
            <person name="Chenine A.L."/>
            <person name="Ruprecht R.M."/>
        </authorList>
    </citation>
    <scope>NUCLEOTIDE SEQUENCE [LARGE SCALE GENOMIC DNA]</scope>
    <source>
        <strain evidence="4 5">CECT 7927</strain>
    </source>
</reference>
<dbReference type="AlphaFoldDB" id="A0A1Y6IPW0"/>
<organism evidence="4 5">
    <name type="scientific">Vibrio mangrovi</name>
    <dbReference type="NCBI Taxonomy" id="474394"/>
    <lineage>
        <taxon>Bacteria</taxon>
        <taxon>Pseudomonadati</taxon>
        <taxon>Pseudomonadota</taxon>
        <taxon>Gammaproteobacteria</taxon>
        <taxon>Vibrionales</taxon>
        <taxon>Vibrionaceae</taxon>
        <taxon>Vibrio</taxon>
    </lineage>
</organism>
<dbReference type="SMART" id="SM00748">
    <property type="entry name" value="HEPN"/>
    <property type="match status" value="1"/>
</dbReference>
<feature type="compositionally biased region" description="Basic residues" evidence="2">
    <location>
        <begin position="1"/>
        <end position="11"/>
    </location>
</feature>
<keyword evidence="1" id="KW-0175">Coiled coil</keyword>
<dbReference type="PANTHER" id="PTHR33933:SF1">
    <property type="entry name" value="PROTEIN ADENYLYLTRANSFERASE MNTA-RELATED"/>
    <property type="match status" value="1"/>
</dbReference>
<evidence type="ECO:0000313" key="5">
    <source>
        <dbReference type="Proteomes" id="UP000196125"/>
    </source>
</evidence>